<accession>A0A4P7W601</accession>
<name>A0A4P7W601_9BACT</name>
<gene>
    <name evidence="1" type="ORF">E7747_15420</name>
</gene>
<proteinExistence type="predicted"/>
<reference evidence="2" key="1">
    <citation type="submission" date="2019-02" db="EMBL/GenBank/DDBJ databases">
        <title>Isolation and identification of novel species under the genus Muribaculum.</title>
        <authorList>
            <person name="Miyake S."/>
            <person name="Ding Y."/>
            <person name="Low A."/>
            <person name="Soh M."/>
            <person name="Seedorf H."/>
        </authorList>
    </citation>
    <scope>NUCLEOTIDE SEQUENCE [LARGE SCALE GENOMIC DNA]</scope>
    <source>
        <strain evidence="2">H5</strain>
    </source>
</reference>
<protein>
    <submittedName>
        <fullName evidence="1">Uncharacterized protein</fullName>
    </submittedName>
</protein>
<dbReference type="AlphaFoldDB" id="A0A4P7W601"/>
<dbReference type="KEGG" id="ddb:E7747_15420"/>
<dbReference type="RefSeq" id="WP_136416886.1">
    <property type="nucleotide sequence ID" value="NZ_CP039396.1"/>
</dbReference>
<organism evidence="1 2">
    <name type="scientific">Duncaniella dubosii</name>
    <dbReference type="NCBI Taxonomy" id="2518971"/>
    <lineage>
        <taxon>Bacteria</taxon>
        <taxon>Pseudomonadati</taxon>
        <taxon>Bacteroidota</taxon>
        <taxon>Bacteroidia</taxon>
        <taxon>Bacteroidales</taxon>
        <taxon>Muribaculaceae</taxon>
        <taxon>Duncaniella</taxon>
    </lineage>
</organism>
<evidence type="ECO:0000313" key="2">
    <source>
        <dbReference type="Proteomes" id="UP000297149"/>
    </source>
</evidence>
<evidence type="ECO:0000313" key="1">
    <source>
        <dbReference type="EMBL" id="QCD43521.1"/>
    </source>
</evidence>
<dbReference type="EMBL" id="CP039396">
    <property type="protein sequence ID" value="QCD43521.1"/>
    <property type="molecule type" value="Genomic_DNA"/>
</dbReference>
<sequence>MENVDKICPICRKHPITLPNGVCSVCYHKVKTQADWNTTEWGKIENHGLDAIIVLAKYILDEIEDDDQHQWHQRRICFMQDMVEHLDKQYFPNATIQQINDFAYSAVDFWKGKITGQEATEQLQSMRKVLQKDIMKLSDWEPKDFLLWMMMLEDDFDWMWDQWFECIHACIPDKCNDELWIRMFHKHFPNEIKAWVDNNNNDATNKPG</sequence>
<keyword evidence="2" id="KW-1185">Reference proteome</keyword>
<dbReference type="Proteomes" id="UP000297149">
    <property type="component" value="Chromosome"/>
</dbReference>